<keyword evidence="7" id="KW-0863">Zinc-finger</keyword>
<evidence type="ECO:0000256" key="6">
    <source>
        <dbReference type="ARBA" id="ARBA00023242"/>
    </source>
</evidence>
<keyword evidence="4" id="KW-0805">Transcription regulation</keyword>
<reference evidence="11 12" key="1">
    <citation type="submission" date="2024-03" db="EMBL/GenBank/DDBJ databases">
        <authorList>
            <person name="Martinez-Hernandez J."/>
        </authorList>
    </citation>
    <scope>NUCLEOTIDE SEQUENCE [LARGE SCALE GENOMIC DNA]</scope>
</reference>
<dbReference type="SUPFAM" id="SSF51197">
    <property type="entry name" value="Clavaminate synthase-like"/>
    <property type="match status" value="1"/>
</dbReference>
<dbReference type="GO" id="GO:0000118">
    <property type="term" value="C:histone deacetylase complex"/>
    <property type="evidence" value="ECO:0007669"/>
    <property type="project" value="TreeGrafter"/>
</dbReference>
<evidence type="ECO:0000259" key="9">
    <source>
        <dbReference type="PROSITE" id="PS50089"/>
    </source>
</evidence>
<dbReference type="PROSITE" id="PS51184">
    <property type="entry name" value="JMJC"/>
    <property type="match status" value="1"/>
</dbReference>
<evidence type="ECO:0000256" key="2">
    <source>
        <dbReference type="ARBA" id="ARBA00006801"/>
    </source>
</evidence>
<feature type="compositionally biased region" description="Basic and acidic residues" evidence="8">
    <location>
        <begin position="61"/>
        <end position="77"/>
    </location>
</feature>
<comment type="similarity">
    <text evidence="2">Belongs to the JARID1 histone demethylase family.</text>
</comment>
<gene>
    <name evidence="11" type="ORF">LLUT_LOCUS17295</name>
</gene>
<dbReference type="GO" id="GO:0032454">
    <property type="term" value="F:histone H3K9 demethylase activity"/>
    <property type="evidence" value="ECO:0007669"/>
    <property type="project" value="InterPro"/>
</dbReference>
<dbReference type="PROSITE" id="PS50089">
    <property type="entry name" value="ZF_RING_2"/>
    <property type="match status" value="1"/>
</dbReference>
<dbReference type="GO" id="GO:0003712">
    <property type="term" value="F:transcription coregulator activity"/>
    <property type="evidence" value="ECO:0007669"/>
    <property type="project" value="TreeGrafter"/>
</dbReference>
<feature type="compositionally biased region" description="Polar residues" evidence="8">
    <location>
        <begin position="16"/>
        <end position="29"/>
    </location>
</feature>
<accession>A0AAV1X3R0</accession>
<dbReference type="PANTHER" id="PTHR12549:SF11">
    <property type="entry name" value="LYSINE-SPECIFIC DEMETHYLASE JMJ25"/>
    <property type="match status" value="1"/>
</dbReference>
<feature type="domain" description="JmjC" evidence="10">
    <location>
        <begin position="524"/>
        <end position="779"/>
    </location>
</feature>
<evidence type="ECO:0000256" key="3">
    <source>
        <dbReference type="ARBA" id="ARBA00022723"/>
    </source>
</evidence>
<dbReference type="AlphaFoldDB" id="A0AAV1X3R0"/>
<dbReference type="InterPro" id="IPR003347">
    <property type="entry name" value="JmjC_dom"/>
</dbReference>
<feature type="region of interest" description="Disordered" evidence="8">
    <location>
        <begin position="99"/>
        <end position="140"/>
    </location>
</feature>
<dbReference type="EMBL" id="CAXHTB010000012">
    <property type="protein sequence ID" value="CAL0316235.1"/>
    <property type="molecule type" value="Genomic_DNA"/>
</dbReference>
<keyword evidence="6" id="KW-0539">Nucleus</keyword>
<feature type="region of interest" description="Disordered" evidence="8">
    <location>
        <begin position="612"/>
        <end position="638"/>
    </location>
</feature>
<keyword evidence="5" id="KW-0804">Transcription</keyword>
<dbReference type="GO" id="GO:0008270">
    <property type="term" value="F:zinc ion binding"/>
    <property type="evidence" value="ECO:0007669"/>
    <property type="project" value="UniProtKB-KW"/>
</dbReference>
<sequence>MPRRSKWQRNPPPTVKTIQVATVQNSDGSCSEEGPETTEDDSGVSDYSDQTKVGRKNPFRKSNDESLKNYESKHNLEGNKDGFLIKKRGRKRKTLYKCEASDSKVEDQANGESQNPSESTFQRRSLRNLPGPSNKQDMPKMKRGVKFTEEKCLMCHQCQRNDKGDVVRCKRCKSKRYCLFCLKSWYPEWKHDDVTEACPVCRGNCNCKACMRSFAHIKKMKRDVANKRYEGNEADLSKYVLIRLIPYVRRLNEEQMIELGIEAKRQGLSISELNIEKAEYSLMKHVYCDNCKTSIFDYHRSCRKCSFHLCLTCCHELRDGQLLGGPDPVELEFINCSLEYLCGGKEKEQVKMKRTRVDAKPEIHKSPAGAEPDIRGWSRSGWHAESDGRIPCPKMNDECCHGLLELKSIFGQPFISELVYKAEELAKAYTLQNAIETPDNLCSCLKISRNTYVRNNIRKVASREVSSDNWLYCPRAVDLRPVDLKHFQCHWNKGEPVIVSNVLECTSGLSWEPLVMWRAFRQISNTKHGQHLDVKVLDCLDWCEADMGPKTCIAYGVSQELGRGDSVTKLHCDMSDAVNVLIHIANVELVHSSLTAIDKLKLKHLEQDKRELLRDDQEGEGSDGVRSSSSSTVDGLSYGSELKDDEKVKTKQENSMFNGKDASDGALWDIFRRQDVPKLQEYLKKHFREFRHVHCRPVKQVIHPIHDQTMYLTLEHKRKLKEEYGIEPWTFIQKLGDAVLIPAGCPYQVRNLKSCIMVTLNFVSPENVGECFRLAEEFRTLPINHMSSTDKLEVKKMTVLAMHKMVQKMETASLANASFKPCVHPMRDADVTLSTSKEQEKKVQTPATVVETFVQPNLSSKESKSFVTPFTSNHSSLNMEVAEDEVIRSIQAPEAELSRRDLINQVVETSSASLDQTVIKKGHMVPPAPLWDMVYAAMDESLQLEPTIKALSDDAAGLAPHSPSERTENPIVPGYDPLAELDSILSGSKKLSPKSGKSSTCTGEDSREFKVIEHLEYLKSAISCPFNQLATEKSLQERLYSLLGQLSKHSASLPSSLRQLPILMKASLGDLAVQYPALRSTIESQERRLKDKEEYSKLLVKTKNRRIDLDTNINKGSVEMSSLDKQIANYKQKLIEMEAQREKIHAYLVKHEGEKKKLMETADIWVEEARRVMSAINEATKDYDEALSTEAIYAQMWEGFKKTLADVNSA</sequence>
<evidence type="ECO:0000256" key="7">
    <source>
        <dbReference type="PROSITE-ProRule" id="PRU00175"/>
    </source>
</evidence>
<evidence type="ECO:0000256" key="1">
    <source>
        <dbReference type="ARBA" id="ARBA00004123"/>
    </source>
</evidence>
<dbReference type="SMART" id="SM00558">
    <property type="entry name" value="JmjC"/>
    <property type="match status" value="1"/>
</dbReference>
<feature type="compositionally biased region" description="Low complexity" evidence="8">
    <location>
        <begin position="624"/>
        <end position="638"/>
    </location>
</feature>
<evidence type="ECO:0000256" key="8">
    <source>
        <dbReference type="SAM" id="MobiDB-lite"/>
    </source>
</evidence>
<comment type="subcellular location">
    <subcellularLocation>
        <location evidence="1">Nucleus</location>
    </subcellularLocation>
</comment>
<dbReference type="GO" id="GO:0000785">
    <property type="term" value="C:chromatin"/>
    <property type="evidence" value="ECO:0007669"/>
    <property type="project" value="TreeGrafter"/>
</dbReference>
<dbReference type="PANTHER" id="PTHR12549">
    <property type="entry name" value="JMJC DOMAIN-CONTAINING HISTONE DEMETHYLATION PROTEIN"/>
    <property type="match status" value="1"/>
</dbReference>
<proteinExistence type="inferred from homology"/>
<evidence type="ECO:0000313" key="12">
    <source>
        <dbReference type="Proteomes" id="UP001497480"/>
    </source>
</evidence>
<comment type="caution">
    <text evidence="11">The sequence shown here is derived from an EMBL/GenBank/DDBJ whole genome shotgun (WGS) entry which is preliminary data.</text>
</comment>
<evidence type="ECO:0000259" key="10">
    <source>
        <dbReference type="PROSITE" id="PS51184"/>
    </source>
</evidence>
<organism evidence="11 12">
    <name type="scientific">Lupinus luteus</name>
    <name type="common">European yellow lupine</name>
    <dbReference type="NCBI Taxonomy" id="3873"/>
    <lineage>
        <taxon>Eukaryota</taxon>
        <taxon>Viridiplantae</taxon>
        <taxon>Streptophyta</taxon>
        <taxon>Embryophyta</taxon>
        <taxon>Tracheophyta</taxon>
        <taxon>Spermatophyta</taxon>
        <taxon>Magnoliopsida</taxon>
        <taxon>eudicotyledons</taxon>
        <taxon>Gunneridae</taxon>
        <taxon>Pentapetalae</taxon>
        <taxon>rosids</taxon>
        <taxon>fabids</taxon>
        <taxon>Fabales</taxon>
        <taxon>Fabaceae</taxon>
        <taxon>Papilionoideae</taxon>
        <taxon>50 kb inversion clade</taxon>
        <taxon>genistoids sensu lato</taxon>
        <taxon>core genistoids</taxon>
        <taxon>Genisteae</taxon>
        <taxon>Lupinus</taxon>
    </lineage>
</organism>
<dbReference type="GO" id="GO:0031490">
    <property type="term" value="F:chromatin DNA binding"/>
    <property type="evidence" value="ECO:0007669"/>
    <property type="project" value="TreeGrafter"/>
</dbReference>
<feature type="region of interest" description="Disordered" evidence="8">
    <location>
        <begin position="1"/>
        <end position="77"/>
    </location>
</feature>
<evidence type="ECO:0000313" key="11">
    <source>
        <dbReference type="EMBL" id="CAL0316235.1"/>
    </source>
</evidence>
<evidence type="ECO:0000256" key="4">
    <source>
        <dbReference type="ARBA" id="ARBA00023015"/>
    </source>
</evidence>
<keyword evidence="3" id="KW-0479">Metal-binding</keyword>
<evidence type="ECO:0000256" key="5">
    <source>
        <dbReference type="ARBA" id="ARBA00023163"/>
    </source>
</evidence>
<feature type="compositionally biased region" description="Polar residues" evidence="8">
    <location>
        <begin position="110"/>
        <end position="123"/>
    </location>
</feature>
<dbReference type="Pfam" id="PF10497">
    <property type="entry name" value="zf-4CXXC_R1"/>
    <property type="match status" value="1"/>
</dbReference>
<keyword evidence="7" id="KW-0862">Zinc</keyword>
<dbReference type="GO" id="GO:0006357">
    <property type="term" value="P:regulation of transcription by RNA polymerase II"/>
    <property type="evidence" value="ECO:0007669"/>
    <property type="project" value="TreeGrafter"/>
</dbReference>
<keyword evidence="12" id="KW-1185">Reference proteome</keyword>
<name>A0AAV1X3R0_LUPLU</name>
<dbReference type="Pfam" id="PF02373">
    <property type="entry name" value="JmjC"/>
    <property type="match status" value="1"/>
</dbReference>
<dbReference type="Proteomes" id="UP001497480">
    <property type="component" value="Unassembled WGS sequence"/>
</dbReference>
<dbReference type="InterPro" id="IPR018866">
    <property type="entry name" value="Znf-4CXXC_R1"/>
</dbReference>
<dbReference type="CDD" id="cd02208">
    <property type="entry name" value="cupin_RmlC-like"/>
    <property type="match status" value="1"/>
</dbReference>
<feature type="compositionally biased region" description="Acidic residues" evidence="8">
    <location>
        <begin position="33"/>
        <end position="43"/>
    </location>
</feature>
<dbReference type="InterPro" id="IPR001841">
    <property type="entry name" value="Znf_RING"/>
</dbReference>
<protein>
    <submittedName>
        <fullName evidence="11">Uncharacterized protein</fullName>
    </submittedName>
</protein>
<dbReference type="Gene3D" id="2.60.120.650">
    <property type="entry name" value="Cupin"/>
    <property type="match status" value="2"/>
</dbReference>
<feature type="domain" description="RING-type" evidence="9">
    <location>
        <begin position="152"/>
        <end position="202"/>
    </location>
</feature>
<dbReference type="InterPro" id="IPR045109">
    <property type="entry name" value="LSDs-like"/>
</dbReference>